<dbReference type="Proteomes" id="UP001056756">
    <property type="component" value="Chromosome"/>
</dbReference>
<keyword evidence="1" id="KW-0812">Transmembrane</keyword>
<dbReference type="EMBL" id="CP097899">
    <property type="protein sequence ID" value="URN93432.1"/>
    <property type="molecule type" value="Genomic_DNA"/>
</dbReference>
<dbReference type="AlphaFoldDB" id="A0A9J6ZBX4"/>
<evidence type="ECO:0000256" key="1">
    <source>
        <dbReference type="SAM" id="Phobius"/>
    </source>
</evidence>
<organism evidence="2 3">
    <name type="scientific">Candidatus Pristimantibacillus lignocellulolyticus</name>
    <dbReference type="NCBI Taxonomy" id="2994561"/>
    <lineage>
        <taxon>Bacteria</taxon>
        <taxon>Bacillati</taxon>
        <taxon>Bacillota</taxon>
        <taxon>Bacilli</taxon>
        <taxon>Bacillales</taxon>
        <taxon>Paenibacillaceae</taxon>
        <taxon>Candidatus Pristimantibacillus</taxon>
    </lineage>
</organism>
<feature type="transmembrane region" description="Helical" evidence="1">
    <location>
        <begin position="7"/>
        <end position="25"/>
    </location>
</feature>
<keyword evidence="1" id="KW-1133">Transmembrane helix</keyword>
<protein>
    <submittedName>
        <fullName evidence="2">Uncharacterized protein</fullName>
    </submittedName>
</protein>
<dbReference type="KEGG" id="plig:NAG76_16560"/>
<name>A0A9J6ZBX4_9BACL</name>
<sequence>MFGTWRWNLSFGVFGFLLIMLFSLTNNPLITSLIRGTYALITFFLLAYPVRFVCGVIINPNQGKENALQEDADQSLKGTTVNLVTPDEDEDLNEVLRAQMTQTKTSTPNDEVTDTQDLSQQFQPLKPTQLVNTDKMESEELTKVIRHLTGE</sequence>
<keyword evidence="1" id="KW-0472">Membrane</keyword>
<evidence type="ECO:0000313" key="2">
    <source>
        <dbReference type="EMBL" id="URN93432.1"/>
    </source>
</evidence>
<accession>A0A9J6ZBX4</accession>
<proteinExistence type="predicted"/>
<feature type="transmembrane region" description="Helical" evidence="1">
    <location>
        <begin position="37"/>
        <end position="58"/>
    </location>
</feature>
<evidence type="ECO:0000313" key="3">
    <source>
        <dbReference type="Proteomes" id="UP001056756"/>
    </source>
</evidence>
<gene>
    <name evidence="2" type="ORF">NAG76_16560</name>
</gene>
<reference evidence="2" key="1">
    <citation type="submission" date="2022-05" db="EMBL/GenBank/DDBJ databases">
        <title>Novel bacterial taxa in a minimal lignocellulolytic consortium and its capacity to transform plastics disclosed by genome-resolved metagenomics.</title>
        <authorList>
            <person name="Rodriguez C.A.D."/>
            <person name="Diaz-Garcia L."/>
            <person name="Herrera K."/>
            <person name="Tarazona N.A."/>
            <person name="Sproer C."/>
            <person name="Overmann J."/>
            <person name="Jimenez D.J."/>
        </authorList>
    </citation>
    <scope>NUCLEOTIDE SEQUENCE</scope>
    <source>
        <strain evidence="2">MAG5</strain>
    </source>
</reference>